<protein>
    <recommendedName>
        <fullName evidence="1">Uracil-DNA glycosylase-like domain-containing protein</fullName>
    </recommendedName>
</protein>
<comment type="caution">
    <text evidence="2">The sequence shown here is derived from an EMBL/GenBank/DDBJ whole genome shotgun (WGS) entry which is preliminary data.</text>
</comment>
<name>A0A4U0QA31_9RHOB</name>
<evidence type="ECO:0000259" key="1">
    <source>
        <dbReference type="Pfam" id="PF03167"/>
    </source>
</evidence>
<dbReference type="EMBL" id="SUNH01000064">
    <property type="protein sequence ID" value="TJZ77252.1"/>
    <property type="molecule type" value="Genomic_DNA"/>
</dbReference>
<reference evidence="2 3" key="1">
    <citation type="submission" date="2019-04" db="EMBL/GenBank/DDBJ databases">
        <authorList>
            <person name="Li J."/>
        </authorList>
    </citation>
    <scope>NUCLEOTIDE SEQUENCE [LARGE SCALE GENOMIC DNA]</scope>
    <source>
        <strain evidence="2 3">CCTCC AB2016182</strain>
    </source>
</reference>
<sequence length="263" mass="28053">MAQSLQIASQYLPLITAKAAADPLSCSALRMAQEGDVTIVYAPFDHIALNAKLVVVGITPGMTQAANALHAAISSHGQSVEQRLKAAKQTASFSGGAIRSNLIAMLDGIGVARHFGISSSTELFRPGSEDVHFTSALRYPVFVKGQNYNGTPDMIRTPVLRNMIETHLAEEARALPDALWLPLGPKAEQAVLHLAGLGQLRRDRILTGLPHPSGANAERVAVFLGRKAPALASRQTNAPVLIEAFKRLSMQIQALKPAKGEMV</sequence>
<proteinExistence type="predicted"/>
<organism evidence="2 3">
    <name type="scientific">Paracoccus hibiscisoli</name>
    <dbReference type="NCBI Taxonomy" id="2023261"/>
    <lineage>
        <taxon>Bacteria</taxon>
        <taxon>Pseudomonadati</taxon>
        <taxon>Pseudomonadota</taxon>
        <taxon>Alphaproteobacteria</taxon>
        <taxon>Rhodobacterales</taxon>
        <taxon>Paracoccaceae</taxon>
        <taxon>Paracoccus</taxon>
    </lineage>
</organism>
<feature type="domain" description="Uracil-DNA glycosylase-like" evidence="1">
    <location>
        <begin position="44"/>
        <end position="219"/>
    </location>
</feature>
<dbReference type="RefSeq" id="WP_136858374.1">
    <property type="nucleotide sequence ID" value="NZ_SUNH01000064.1"/>
</dbReference>
<accession>A0A4U0QA31</accession>
<dbReference type="OrthoDB" id="573462at2"/>
<evidence type="ECO:0000313" key="2">
    <source>
        <dbReference type="EMBL" id="TJZ77252.1"/>
    </source>
</evidence>
<dbReference type="Gene3D" id="3.40.470.10">
    <property type="entry name" value="Uracil-DNA glycosylase-like domain"/>
    <property type="match status" value="1"/>
</dbReference>
<dbReference type="AlphaFoldDB" id="A0A4U0QA31"/>
<dbReference type="Pfam" id="PF03167">
    <property type="entry name" value="UDG"/>
    <property type="match status" value="1"/>
</dbReference>
<evidence type="ECO:0000313" key="3">
    <source>
        <dbReference type="Proteomes" id="UP000306223"/>
    </source>
</evidence>
<gene>
    <name evidence="2" type="ORF">FA740_19050</name>
</gene>
<dbReference type="InterPro" id="IPR005122">
    <property type="entry name" value="Uracil-DNA_glycosylase-like"/>
</dbReference>
<dbReference type="Proteomes" id="UP000306223">
    <property type="component" value="Unassembled WGS sequence"/>
</dbReference>
<keyword evidence="3" id="KW-1185">Reference proteome</keyword>
<dbReference type="InterPro" id="IPR036895">
    <property type="entry name" value="Uracil-DNA_glycosylase-like_sf"/>
</dbReference>